<dbReference type="EMBL" id="JAUTXT010000054">
    <property type="protein sequence ID" value="KAK3670573.1"/>
    <property type="molecule type" value="Genomic_DNA"/>
</dbReference>
<protein>
    <recommendedName>
        <fullName evidence="6">C2H2-type domain-containing protein</fullName>
    </recommendedName>
</protein>
<comment type="caution">
    <text evidence="7">The sequence shown here is derived from an EMBL/GenBank/DDBJ whole genome shotgun (WGS) entry which is preliminary data.</text>
</comment>
<organism evidence="7 8">
    <name type="scientific">Recurvomyces mirabilis</name>
    <dbReference type="NCBI Taxonomy" id="574656"/>
    <lineage>
        <taxon>Eukaryota</taxon>
        <taxon>Fungi</taxon>
        <taxon>Dikarya</taxon>
        <taxon>Ascomycota</taxon>
        <taxon>Pezizomycotina</taxon>
        <taxon>Dothideomycetes</taxon>
        <taxon>Dothideomycetidae</taxon>
        <taxon>Mycosphaerellales</taxon>
        <taxon>Teratosphaeriaceae</taxon>
        <taxon>Recurvomyces</taxon>
    </lineage>
</organism>
<dbReference type="GO" id="GO:0008270">
    <property type="term" value="F:zinc ion binding"/>
    <property type="evidence" value="ECO:0007669"/>
    <property type="project" value="UniProtKB-KW"/>
</dbReference>
<keyword evidence="2" id="KW-0677">Repeat</keyword>
<dbReference type="SUPFAM" id="SSF57667">
    <property type="entry name" value="beta-beta-alpha zinc fingers"/>
    <property type="match status" value="3"/>
</dbReference>
<reference evidence="7" key="1">
    <citation type="submission" date="2023-07" db="EMBL/GenBank/DDBJ databases">
        <title>Black Yeasts Isolated from many extreme environments.</title>
        <authorList>
            <person name="Coleine C."/>
            <person name="Stajich J.E."/>
            <person name="Selbmann L."/>
        </authorList>
    </citation>
    <scope>NUCLEOTIDE SEQUENCE</scope>
    <source>
        <strain evidence="7">CCFEE 5485</strain>
    </source>
</reference>
<keyword evidence="3 5" id="KW-0863">Zinc-finger</keyword>
<dbReference type="PANTHER" id="PTHR24409">
    <property type="entry name" value="ZINC FINGER PROTEIN 142"/>
    <property type="match status" value="1"/>
</dbReference>
<dbReference type="GO" id="GO:0000981">
    <property type="term" value="F:DNA-binding transcription factor activity, RNA polymerase II-specific"/>
    <property type="evidence" value="ECO:0007669"/>
    <property type="project" value="TreeGrafter"/>
</dbReference>
<proteinExistence type="predicted"/>
<keyword evidence="8" id="KW-1185">Reference proteome</keyword>
<keyword evidence="1" id="KW-0479">Metal-binding</keyword>
<accession>A0AAE0TNF2</accession>
<evidence type="ECO:0000256" key="4">
    <source>
        <dbReference type="ARBA" id="ARBA00022833"/>
    </source>
</evidence>
<evidence type="ECO:0000256" key="3">
    <source>
        <dbReference type="ARBA" id="ARBA00022771"/>
    </source>
</evidence>
<dbReference type="SMART" id="SM00355">
    <property type="entry name" value="ZnF_C2H2"/>
    <property type="match status" value="7"/>
</dbReference>
<dbReference type="GO" id="GO:0005634">
    <property type="term" value="C:nucleus"/>
    <property type="evidence" value="ECO:0007669"/>
    <property type="project" value="TreeGrafter"/>
</dbReference>
<dbReference type="Pfam" id="PF12874">
    <property type="entry name" value="zf-met"/>
    <property type="match status" value="1"/>
</dbReference>
<evidence type="ECO:0000256" key="1">
    <source>
        <dbReference type="ARBA" id="ARBA00022723"/>
    </source>
</evidence>
<dbReference type="Gene3D" id="3.30.160.60">
    <property type="entry name" value="Classic Zinc Finger"/>
    <property type="match status" value="3"/>
</dbReference>
<dbReference type="PROSITE" id="PS50157">
    <property type="entry name" value="ZINC_FINGER_C2H2_2"/>
    <property type="match status" value="2"/>
</dbReference>
<name>A0AAE0TNF2_9PEZI</name>
<gene>
    <name evidence="7" type="ORF">LTR78_009541</name>
</gene>
<sequence length="265" mass="30616">MYECETCTEQFYDLEDCHDHMDHEDHWPECETCPKTFKTQRACNQHMNDTSHWAPTYECEVCDKSFRSEHARDQHVASLGHWRHYCKACARRFDSESNLKMHLDSKIHRGSNIVCPFCKVGYTTASGLCHHLETGSCPKATGLNHDSITRIIRERDPNGVITNKQLTYNQTTYEVNDNAWNGRSWECYLCHRTFVKHAGLTQHLNSPVHKQKGYHCPNRGCSKDFVSLAALFNHLESESCSFMRFETVQNHVGQVLTGKRLIAFG</sequence>
<dbReference type="PANTHER" id="PTHR24409:SF356">
    <property type="entry name" value="C2H2 FINGER DOMAIN TRANSCRIPTION FACTOR (EUROFUNG)"/>
    <property type="match status" value="1"/>
</dbReference>
<dbReference type="PROSITE" id="PS00028">
    <property type="entry name" value="ZINC_FINGER_C2H2_1"/>
    <property type="match status" value="2"/>
</dbReference>
<evidence type="ECO:0000313" key="8">
    <source>
        <dbReference type="Proteomes" id="UP001274830"/>
    </source>
</evidence>
<evidence type="ECO:0000259" key="6">
    <source>
        <dbReference type="PROSITE" id="PS50157"/>
    </source>
</evidence>
<dbReference type="Pfam" id="PF12171">
    <property type="entry name" value="zf-C2H2_jaz"/>
    <property type="match status" value="2"/>
</dbReference>
<evidence type="ECO:0000313" key="7">
    <source>
        <dbReference type="EMBL" id="KAK3670573.1"/>
    </source>
</evidence>
<dbReference type="InterPro" id="IPR022755">
    <property type="entry name" value="Znf_C2H2_jaz"/>
</dbReference>
<evidence type="ECO:0000256" key="5">
    <source>
        <dbReference type="PROSITE-ProRule" id="PRU00042"/>
    </source>
</evidence>
<dbReference type="InterPro" id="IPR036236">
    <property type="entry name" value="Znf_C2H2_sf"/>
</dbReference>
<feature type="domain" description="C2H2-type" evidence="6">
    <location>
        <begin position="185"/>
        <end position="214"/>
    </location>
</feature>
<keyword evidence="4" id="KW-0862">Zinc</keyword>
<feature type="domain" description="C2H2-type" evidence="6">
    <location>
        <begin position="84"/>
        <end position="113"/>
    </location>
</feature>
<dbReference type="Proteomes" id="UP001274830">
    <property type="component" value="Unassembled WGS sequence"/>
</dbReference>
<dbReference type="InterPro" id="IPR013087">
    <property type="entry name" value="Znf_C2H2_type"/>
</dbReference>
<dbReference type="GO" id="GO:0000977">
    <property type="term" value="F:RNA polymerase II transcription regulatory region sequence-specific DNA binding"/>
    <property type="evidence" value="ECO:0007669"/>
    <property type="project" value="TreeGrafter"/>
</dbReference>
<evidence type="ECO:0000256" key="2">
    <source>
        <dbReference type="ARBA" id="ARBA00022737"/>
    </source>
</evidence>
<dbReference type="AlphaFoldDB" id="A0AAE0TNF2"/>